<dbReference type="InterPro" id="IPR051328">
    <property type="entry name" value="T7SS_ABC-Transporter"/>
</dbReference>
<evidence type="ECO:0000313" key="8">
    <source>
        <dbReference type="EMBL" id="TDR38278.1"/>
    </source>
</evidence>
<keyword evidence="4 5" id="KW-0472">Membrane</keyword>
<accession>A0A2U3ACS9</accession>
<dbReference type="OrthoDB" id="2208410at2"/>
<feature type="transmembrane region" description="Helical" evidence="5">
    <location>
        <begin position="323"/>
        <end position="342"/>
    </location>
</feature>
<reference evidence="7 9" key="1">
    <citation type="submission" date="2018-06" db="EMBL/GenBank/DDBJ databases">
        <authorList>
            <consortium name="Pathogen Informatics"/>
            <person name="Doyle S."/>
        </authorList>
    </citation>
    <scope>NUCLEOTIDE SEQUENCE [LARGE SCALE GENOMIC DNA]</scope>
    <source>
        <strain evidence="7 9">NCTC10597</strain>
    </source>
</reference>
<keyword evidence="10" id="KW-1185">Reference proteome</keyword>
<feature type="transmembrane region" description="Helical" evidence="5">
    <location>
        <begin position="12"/>
        <end position="34"/>
    </location>
</feature>
<evidence type="ECO:0000256" key="4">
    <source>
        <dbReference type="ARBA" id="ARBA00023136"/>
    </source>
</evidence>
<dbReference type="AlphaFoldDB" id="A0A2U3ACS9"/>
<dbReference type="RefSeq" id="WP_109349646.1">
    <property type="nucleotide sequence ID" value="NZ_BJUE01000012.1"/>
</dbReference>
<dbReference type="PANTHER" id="PTHR43077">
    <property type="entry name" value="TRANSPORT PERMEASE YVFS-RELATED"/>
    <property type="match status" value="1"/>
</dbReference>
<reference evidence="8 10" key="2">
    <citation type="submission" date="2019-03" db="EMBL/GenBank/DDBJ databases">
        <title>Genomic Encyclopedia of Type Strains, Phase IV (KMG-IV): sequencing the most valuable type-strain genomes for metagenomic binning, comparative biology and taxonomic classification.</title>
        <authorList>
            <person name="Goeker M."/>
        </authorList>
    </citation>
    <scope>NUCLEOTIDE SEQUENCE [LARGE SCALE GENOMIC DNA]</scope>
    <source>
        <strain evidence="8 10">DSM 20580</strain>
    </source>
</reference>
<gene>
    <name evidence="8" type="ORF">DFR61_1178</name>
    <name evidence="7" type="ORF">NCTC10597_00349</name>
</gene>
<feature type="domain" description="ABC-2 type transporter transmembrane" evidence="6">
    <location>
        <begin position="20"/>
        <end position="366"/>
    </location>
</feature>
<comment type="subcellular location">
    <subcellularLocation>
        <location evidence="1">Membrane</location>
        <topology evidence="1">Multi-pass membrane protein</topology>
    </subcellularLocation>
</comment>
<keyword evidence="3 5" id="KW-1133">Transmembrane helix</keyword>
<evidence type="ECO:0000256" key="3">
    <source>
        <dbReference type="ARBA" id="ARBA00022989"/>
    </source>
</evidence>
<dbReference type="Proteomes" id="UP000294641">
    <property type="component" value="Unassembled WGS sequence"/>
</dbReference>
<dbReference type="InterPro" id="IPR013525">
    <property type="entry name" value="ABC2_TM"/>
</dbReference>
<dbReference type="PANTHER" id="PTHR43077:SF5">
    <property type="entry name" value="PHAGE INFECTION PROTEIN"/>
    <property type="match status" value="1"/>
</dbReference>
<dbReference type="GO" id="GO:0016020">
    <property type="term" value="C:membrane"/>
    <property type="evidence" value="ECO:0007669"/>
    <property type="project" value="UniProtKB-SubCell"/>
</dbReference>
<protein>
    <submittedName>
        <fullName evidence="7">YhgE/Pip N-terminal domain</fullName>
    </submittedName>
    <submittedName>
        <fullName evidence="8">YhgE/Pip-like protein</fullName>
    </submittedName>
</protein>
<dbReference type="Gene3D" id="3.40.1710.10">
    <property type="entry name" value="abc type-2 transporter like domain"/>
    <property type="match status" value="1"/>
</dbReference>
<proteinExistence type="predicted"/>
<sequence>MKFKEFIKGQSVKGANFMAIFYAVAMLGIFLAGYSSLPGNVDRLQVAIVNEDNGDYGQQIEKSLSKELPFKEISTDLTNKEAMKDLNDNDIAMVIRIPETFSKDLASGKTTSNIDFVVNEATSSAVPSTMTSVADKINQQLSTQFSTQTAQGMLMNLEIPEKQAAEMAKAIEETYAGNIKVINDVPDGMQNNMLPMFLTMALYVGAMIGAMMLVGNFKLNRGRATKTRLFTYMQVSAGLIGVIAGLVSTVISFLIVDLNGTGLFFEIWGQQVLNYWVFFNFTAIFIFLLGETGMIVNIPILLFQTIANGATIPYDMMYAPFQWGSWITPMYSSVQAFFANIFGNTAVAPYIFSLAGLGIAAMVINILIAWLLHKPLKVEEPATK</sequence>
<feature type="transmembrane region" description="Helical" evidence="5">
    <location>
        <begin position="348"/>
        <end position="372"/>
    </location>
</feature>
<feature type="transmembrane region" description="Helical" evidence="5">
    <location>
        <begin position="229"/>
        <end position="255"/>
    </location>
</feature>
<feature type="transmembrane region" description="Helical" evidence="5">
    <location>
        <begin position="196"/>
        <end position="217"/>
    </location>
</feature>
<dbReference type="GO" id="GO:0140359">
    <property type="term" value="F:ABC-type transporter activity"/>
    <property type="evidence" value="ECO:0007669"/>
    <property type="project" value="InterPro"/>
</dbReference>
<evidence type="ECO:0000256" key="5">
    <source>
        <dbReference type="SAM" id="Phobius"/>
    </source>
</evidence>
<dbReference type="Proteomes" id="UP000254330">
    <property type="component" value="Unassembled WGS sequence"/>
</dbReference>
<evidence type="ECO:0000256" key="1">
    <source>
        <dbReference type="ARBA" id="ARBA00004141"/>
    </source>
</evidence>
<evidence type="ECO:0000313" key="7">
    <source>
        <dbReference type="EMBL" id="STX08683.1"/>
    </source>
</evidence>
<name>A0A2U3ACS9_9BACL</name>
<comment type="caution">
    <text evidence="7">The sequence shown here is derived from an EMBL/GenBank/DDBJ whole genome shotgun (WGS) entry which is preliminary data.</text>
</comment>
<keyword evidence="2 5" id="KW-0812">Transmembrane</keyword>
<evidence type="ECO:0000259" key="6">
    <source>
        <dbReference type="Pfam" id="PF12698"/>
    </source>
</evidence>
<organism evidence="7 9">
    <name type="scientific">Kurthia zopfii</name>
    <dbReference type="NCBI Taxonomy" id="1650"/>
    <lineage>
        <taxon>Bacteria</taxon>
        <taxon>Bacillati</taxon>
        <taxon>Bacillota</taxon>
        <taxon>Bacilli</taxon>
        <taxon>Bacillales</taxon>
        <taxon>Caryophanaceae</taxon>
        <taxon>Kurthia</taxon>
    </lineage>
</organism>
<feature type="transmembrane region" description="Helical" evidence="5">
    <location>
        <begin position="275"/>
        <end position="302"/>
    </location>
</feature>
<dbReference type="Pfam" id="PF12698">
    <property type="entry name" value="ABC2_membrane_3"/>
    <property type="match status" value="1"/>
</dbReference>
<evidence type="ECO:0000313" key="10">
    <source>
        <dbReference type="Proteomes" id="UP000294641"/>
    </source>
</evidence>
<evidence type="ECO:0000256" key="2">
    <source>
        <dbReference type="ARBA" id="ARBA00022692"/>
    </source>
</evidence>
<dbReference type="EMBL" id="UGNP01000001">
    <property type="protein sequence ID" value="STX08683.1"/>
    <property type="molecule type" value="Genomic_DNA"/>
</dbReference>
<dbReference type="EMBL" id="SNZG01000017">
    <property type="protein sequence ID" value="TDR38278.1"/>
    <property type="molecule type" value="Genomic_DNA"/>
</dbReference>
<evidence type="ECO:0000313" key="9">
    <source>
        <dbReference type="Proteomes" id="UP000254330"/>
    </source>
</evidence>